<evidence type="ECO:0000313" key="3">
    <source>
        <dbReference type="EMBL" id="KAL1852014.1"/>
    </source>
</evidence>
<gene>
    <name evidence="3" type="ORF">Daus18300_012369</name>
</gene>
<evidence type="ECO:0000256" key="1">
    <source>
        <dbReference type="SAM" id="MobiDB-lite"/>
    </source>
</evidence>
<organism evidence="3 4">
    <name type="scientific">Diaporthe australafricana</name>
    <dbReference type="NCBI Taxonomy" id="127596"/>
    <lineage>
        <taxon>Eukaryota</taxon>
        <taxon>Fungi</taxon>
        <taxon>Dikarya</taxon>
        <taxon>Ascomycota</taxon>
        <taxon>Pezizomycotina</taxon>
        <taxon>Sordariomycetes</taxon>
        <taxon>Sordariomycetidae</taxon>
        <taxon>Diaporthales</taxon>
        <taxon>Diaporthaceae</taxon>
        <taxon>Diaporthe</taxon>
    </lineage>
</organism>
<protein>
    <recommendedName>
        <fullName evidence="2">2EXR domain-containing protein</fullName>
    </recommendedName>
</protein>
<reference evidence="3 4" key="1">
    <citation type="journal article" date="2024" name="IMA Fungus">
        <title>IMA Genome - F19 : A genome assembly and annotation guide to empower mycologists, including annotated draft genome sequences of Ceratocystis pirilliformis, Diaporthe australafricana, Fusarium ophioides, Paecilomyces lecythidis, and Sporothrix stenoceras.</title>
        <authorList>
            <person name="Aylward J."/>
            <person name="Wilson A.M."/>
            <person name="Visagie C.M."/>
            <person name="Spraker J."/>
            <person name="Barnes I."/>
            <person name="Buitendag C."/>
            <person name="Ceriani C."/>
            <person name="Del Mar Angel L."/>
            <person name="du Plessis D."/>
            <person name="Fuchs T."/>
            <person name="Gasser K."/>
            <person name="Kramer D."/>
            <person name="Li W."/>
            <person name="Munsamy K."/>
            <person name="Piso A."/>
            <person name="Price J.L."/>
            <person name="Sonnekus B."/>
            <person name="Thomas C."/>
            <person name="van der Nest A."/>
            <person name="van Dijk A."/>
            <person name="van Heerden A."/>
            <person name="van Vuuren N."/>
            <person name="Yilmaz N."/>
            <person name="Duong T.A."/>
            <person name="van der Merwe N.A."/>
            <person name="Wingfield M.J."/>
            <person name="Wingfield B.D."/>
        </authorList>
    </citation>
    <scope>NUCLEOTIDE SEQUENCE [LARGE SCALE GENOMIC DNA]</scope>
    <source>
        <strain evidence="3 4">CMW 18300</strain>
    </source>
</reference>
<proteinExistence type="predicted"/>
<keyword evidence="4" id="KW-1185">Reference proteome</keyword>
<sequence>MQSTVPKMETQPPPRQSFRSSLQIRLRNVIEKQTRPAAKAPPQEEEEAEEEVAQAPTPAAAPTQFHRFQDLPCELRLQIWEEATRCKRYVVLNPACNDIAGCLTIMYRSITYGRPDYWSERLPAWTSSTPPPPMLSVNFEAREVALKVWKLSFACNDCPAGVAGPLGPRKDVQDEDEVALLRT</sequence>
<comment type="caution">
    <text evidence="3">The sequence shown here is derived from an EMBL/GenBank/DDBJ whole genome shotgun (WGS) entry which is preliminary data.</text>
</comment>
<feature type="compositionally biased region" description="Acidic residues" evidence="1">
    <location>
        <begin position="43"/>
        <end position="52"/>
    </location>
</feature>
<dbReference type="Proteomes" id="UP001583177">
    <property type="component" value="Unassembled WGS sequence"/>
</dbReference>
<accession>A0ABR3W2Z5</accession>
<name>A0ABR3W2Z5_9PEZI</name>
<dbReference type="EMBL" id="JAWRVE010000166">
    <property type="protein sequence ID" value="KAL1852014.1"/>
    <property type="molecule type" value="Genomic_DNA"/>
</dbReference>
<feature type="domain" description="2EXR" evidence="2">
    <location>
        <begin position="65"/>
        <end position="157"/>
    </location>
</feature>
<evidence type="ECO:0000313" key="4">
    <source>
        <dbReference type="Proteomes" id="UP001583177"/>
    </source>
</evidence>
<feature type="region of interest" description="Disordered" evidence="1">
    <location>
        <begin position="30"/>
        <end position="63"/>
    </location>
</feature>
<dbReference type="PANTHER" id="PTHR35910:SF1">
    <property type="entry name" value="2EXR DOMAIN-CONTAINING PROTEIN"/>
    <property type="match status" value="1"/>
</dbReference>
<feature type="region of interest" description="Disordered" evidence="1">
    <location>
        <begin position="1"/>
        <end position="20"/>
    </location>
</feature>
<dbReference type="PANTHER" id="PTHR35910">
    <property type="entry name" value="2EXR DOMAIN-CONTAINING PROTEIN"/>
    <property type="match status" value="1"/>
</dbReference>
<dbReference type="InterPro" id="IPR045518">
    <property type="entry name" value="2EXR"/>
</dbReference>
<feature type="compositionally biased region" description="Low complexity" evidence="1">
    <location>
        <begin position="53"/>
        <end position="62"/>
    </location>
</feature>
<dbReference type="Pfam" id="PF20150">
    <property type="entry name" value="2EXR"/>
    <property type="match status" value="1"/>
</dbReference>
<evidence type="ECO:0000259" key="2">
    <source>
        <dbReference type="Pfam" id="PF20150"/>
    </source>
</evidence>